<dbReference type="EMBL" id="LGRX02025090">
    <property type="protein sequence ID" value="KAK3252941.1"/>
    <property type="molecule type" value="Genomic_DNA"/>
</dbReference>
<dbReference type="Pfam" id="PF00248">
    <property type="entry name" value="Aldo_ket_red"/>
    <property type="match status" value="1"/>
</dbReference>
<accession>A0AAE0CDD1</accession>
<feature type="site" description="Lowers pKa of active site Tyr" evidence="3">
    <location>
        <position position="61"/>
    </location>
</feature>
<dbReference type="InterPro" id="IPR020471">
    <property type="entry name" value="AKR"/>
</dbReference>
<evidence type="ECO:0000259" key="4">
    <source>
        <dbReference type="Pfam" id="PF00248"/>
    </source>
</evidence>
<sequence length="254" mass="27535">MPIVSAGHPDDGDTEFASALAWIHLGGVGIDTAFVYQNQDQVGEAVRQSGKNRTELFITTKVVCPEPFTSEQKVVAAVKEDLKELKMEYVDLMLIHFPCAVTGDSKNAWKGLQEVHALGLARAIGVSNFGISDMTAVLSLGGVKPAINQCSMSLDSHDDATIQFAQSNNITYQAYSPLRHVNFSDPRIASVAKSHNVSSAQVALRWIYQQDVLIATSPGANEEYIKEDLALDSFTLTSAEMKSLSSIQRLTATT</sequence>
<name>A0AAE0CDD1_9CHLO</name>
<dbReference type="CDD" id="cd19071">
    <property type="entry name" value="AKR_AKR1-5-like"/>
    <property type="match status" value="1"/>
</dbReference>
<dbReference type="PIRSF" id="PIRSF000097">
    <property type="entry name" value="AKR"/>
    <property type="match status" value="1"/>
</dbReference>
<feature type="domain" description="NADP-dependent oxidoreductase" evidence="4">
    <location>
        <begin position="25"/>
        <end position="247"/>
    </location>
</feature>
<gene>
    <name evidence="5" type="ORF">CYMTET_37794</name>
</gene>
<dbReference type="PANTHER" id="PTHR11732">
    <property type="entry name" value="ALDO/KETO REDUCTASE"/>
    <property type="match status" value="1"/>
</dbReference>
<feature type="binding site" evidence="2">
    <location>
        <position position="96"/>
    </location>
    <ligand>
        <name>substrate</name>
    </ligand>
</feature>
<evidence type="ECO:0000256" key="1">
    <source>
        <dbReference type="PIRSR" id="PIRSR000097-1"/>
    </source>
</evidence>
<evidence type="ECO:0000313" key="6">
    <source>
        <dbReference type="Proteomes" id="UP001190700"/>
    </source>
</evidence>
<keyword evidence="6" id="KW-1185">Reference proteome</keyword>
<evidence type="ECO:0000256" key="2">
    <source>
        <dbReference type="PIRSR" id="PIRSR000097-2"/>
    </source>
</evidence>
<evidence type="ECO:0000256" key="3">
    <source>
        <dbReference type="PIRSR" id="PIRSR000097-3"/>
    </source>
</evidence>
<dbReference type="GO" id="GO:0016491">
    <property type="term" value="F:oxidoreductase activity"/>
    <property type="evidence" value="ECO:0007669"/>
    <property type="project" value="InterPro"/>
</dbReference>
<feature type="active site" description="Proton donor" evidence="1">
    <location>
        <position position="36"/>
    </location>
</feature>
<dbReference type="SUPFAM" id="SSF51430">
    <property type="entry name" value="NAD(P)-linked oxidoreductase"/>
    <property type="match status" value="1"/>
</dbReference>
<dbReference type="Gene3D" id="3.20.20.100">
    <property type="entry name" value="NADP-dependent oxidoreductase domain"/>
    <property type="match status" value="1"/>
</dbReference>
<reference evidence="5 6" key="1">
    <citation type="journal article" date="2015" name="Genome Biol. Evol.">
        <title>Comparative Genomics of a Bacterivorous Green Alga Reveals Evolutionary Causalities and Consequences of Phago-Mixotrophic Mode of Nutrition.</title>
        <authorList>
            <person name="Burns J.A."/>
            <person name="Paasch A."/>
            <person name="Narechania A."/>
            <person name="Kim E."/>
        </authorList>
    </citation>
    <scope>NUCLEOTIDE SEQUENCE [LARGE SCALE GENOMIC DNA]</scope>
    <source>
        <strain evidence="5 6">PLY_AMNH</strain>
    </source>
</reference>
<evidence type="ECO:0000313" key="5">
    <source>
        <dbReference type="EMBL" id="KAK3252941.1"/>
    </source>
</evidence>
<dbReference type="PROSITE" id="PS00062">
    <property type="entry name" value="ALDOKETO_REDUCTASE_2"/>
    <property type="match status" value="1"/>
</dbReference>
<dbReference type="InterPro" id="IPR036812">
    <property type="entry name" value="NAD(P)_OxRdtase_dom_sf"/>
</dbReference>
<dbReference type="AlphaFoldDB" id="A0AAE0CDD1"/>
<proteinExistence type="predicted"/>
<dbReference type="PRINTS" id="PR00069">
    <property type="entry name" value="ALDKETRDTASE"/>
</dbReference>
<dbReference type="Proteomes" id="UP001190700">
    <property type="component" value="Unassembled WGS sequence"/>
</dbReference>
<comment type="caution">
    <text evidence="5">The sequence shown here is derived from an EMBL/GenBank/DDBJ whole genome shotgun (WGS) entry which is preliminary data.</text>
</comment>
<dbReference type="InterPro" id="IPR018170">
    <property type="entry name" value="Aldo/ket_reductase_CS"/>
</dbReference>
<dbReference type="InterPro" id="IPR023210">
    <property type="entry name" value="NADP_OxRdtase_dom"/>
</dbReference>
<organism evidence="5 6">
    <name type="scientific">Cymbomonas tetramitiformis</name>
    <dbReference type="NCBI Taxonomy" id="36881"/>
    <lineage>
        <taxon>Eukaryota</taxon>
        <taxon>Viridiplantae</taxon>
        <taxon>Chlorophyta</taxon>
        <taxon>Pyramimonadophyceae</taxon>
        <taxon>Pyramimonadales</taxon>
        <taxon>Pyramimonadaceae</taxon>
        <taxon>Cymbomonas</taxon>
    </lineage>
</organism>
<protein>
    <recommendedName>
        <fullName evidence="4">NADP-dependent oxidoreductase domain-containing protein</fullName>
    </recommendedName>
</protein>